<name>A0A323UNQ8_9RHOO</name>
<reference evidence="2 3" key="1">
    <citation type="submission" date="2018-06" db="EMBL/GenBank/DDBJ databases">
        <title>Azoarcus communis strain SWub3 genome.</title>
        <authorList>
            <person name="Zorraquino Salvo V."/>
            <person name="Toubiana D."/>
            <person name="Blumwald E."/>
        </authorList>
    </citation>
    <scope>NUCLEOTIDE SEQUENCE [LARGE SCALE GENOMIC DNA]</scope>
    <source>
        <strain evidence="2 3">SWub3</strain>
    </source>
</reference>
<feature type="region of interest" description="Disordered" evidence="1">
    <location>
        <begin position="123"/>
        <end position="142"/>
    </location>
</feature>
<keyword evidence="3" id="KW-1185">Reference proteome</keyword>
<feature type="region of interest" description="Disordered" evidence="1">
    <location>
        <begin position="1"/>
        <end position="22"/>
    </location>
</feature>
<evidence type="ECO:0000313" key="2">
    <source>
        <dbReference type="EMBL" id="PZA14265.1"/>
    </source>
</evidence>
<evidence type="ECO:0000256" key="1">
    <source>
        <dbReference type="SAM" id="MobiDB-lite"/>
    </source>
</evidence>
<organism evidence="2 3">
    <name type="scientific">Parazoarcus communis SWub3 = DSM 12120</name>
    <dbReference type="NCBI Taxonomy" id="1121029"/>
    <lineage>
        <taxon>Bacteria</taxon>
        <taxon>Pseudomonadati</taxon>
        <taxon>Pseudomonadota</taxon>
        <taxon>Betaproteobacteria</taxon>
        <taxon>Rhodocyclales</taxon>
        <taxon>Zoogloeaceae</taxon>
        <taxon>Parazoarcus</taxon>
    </lineage>
</organism>
<protein>
    <submittedName>
        <fullName evidence="2">Uncharacterized protein</fullName>
    </submittedName>
</protein>
<feature type="compositionally biased region" description="Low complexity" evidence="1">
    <location>
        <begin position="13"/>
        <end position="22"/>
    </location>
</feature>
<dbReference type="Proteomes" id="UP000248259">
    <property type="component" value="Unassembled WGS sequence"/>
</dbReference>
<dbReference type="AlphaFoldDB" id="A0A323UNQ8"/>
<accession>A0A323UNQ8</accession>
<sequence length="175" mass="18057">MPEHGVGAGFPQDGGAAQRRAVGAQGARHLTVQRIALEIDLDAIHAQAVEVARAVAEPSTLGGVAIGGGFGLAEKTVAVGAGIVPWIRGLIRMRLRLAHHPSGRIEGEAYLGRGAGEGGQLAIGAPGEMLGDRRRTRGGRQVTGDETAHGVVFVTCHRRLGQAGAVSRPSGFKRL</sequence>
<comment type="caution">
    <text evidence="2">The sequence shown here is derived from an EMBL/GenBank/DDBJ whole genome shotgun (WGS) entry which is preliminary data.</text>
</comment>
<gene>
    <name evidence="2" type="ORF">DNK49_22790</name>
</gene>
<proteinExistence type="predicted"/>
<dbReference type="EMBL" id="QKOE01000050">
    <property type="protein sequence ID" value="PZA14265.1"/>
    <property type="molecule type" value="Genomic_DNA"/>
</dbReference>
<evidence type="ECO:0000313" key="3">
    <source>
        <dbReference type="Proteomes" id="UP000248259"/>
    </source>
</evidence>